<dbReference type="RefSeq" id="WP_269122207.1">
    <property type="nucleotide sequence ID" value="NZ_JAPUBN010000006.1"/>
</dbReference>
<dbReference type="InterPro" id="IPR021212">
    <property type="entry name" value="DUF2760"/>
</dbReference>
<gene>
    <name evidence="2" type="ORF">O1D97_01610</name>
</gene>
<keyword evidence="3" id="KW-1185">Reference proteome</keyword>
<sequence length="197" mass="21890">MKNTITPMGFFSRFFGAFLQFFKYLGDGDYAARCKLVGEGQLFSTEVEPTVVYEEVDIIREIEVPSPVLASVNSDGAMQLLQLFQQEARLIDFLQEPIDSYTDEEVGAASRQIHLGCSKTLKQFFEITTISHVPEGESLTIDSGYNPKEYKLEGRVEGQGPFRGTLIHAGWKVSSARLPQVTNTESLSILAPAEVEV</sequence>
<proteinExistence type="predicted"/>
<dbReference type="Pfam" id="PF10816">
    <property type="entry name" value="DUF2760"/>
    <property type="match status" value="1"/>
</dbReference>
<evidence type="ECO:0000313" key="2">
    <source>
        <dbReference type="EMBL" id="MCZ2720371.1"/>
    </source>
</evidence>
<name>A0ABT4JQD9_9GAMM</name>
<evidence type="ECO:0000259" key="1">
    <source>
        <dbReference type="Pfam" id="PF10816"/>
    </source>
</evidence>
<evidence type="ECO:0000313" key="3">
    <source>
        <dbReference type="Proteomes" id="UP001149719"/>
    </source>
</evidence>
<dbReference type="EMBL" id="JAPUBN010000006">
    <property type="protein sequence ID" value="MCZ2720371.1"/>
    <property type="molecule type" value="Genomic_DNA"/>
</dbReference>
<accession>A0ABT4JQD9</accession>
<comment type="caution">
    <text evidence="2">The sequence shown here is derived from an EMBL/GenBank/DDBJ whole genome shotgun (WGS) entry which is preliminary data.</text>
</comment>
<organism evidence="2 3">
    <name type="scientific">Marinomonas phaeophyticola</name>
    <dbReference type="NCBI Taxonomy" id="3004091"/>
    <lineage>
        <taxon>Bacteria</taxon>
        <taxon>Pseudomonadati</taxon>
        <taxon>Pseudomonadota</taxon>
        <taxon>Gammaproteobacteria</taxon>
        <taxon>Oceanospirillales</taxon>
        <taxon>Oceanospirillaceae</taxon>
        <taxon>Marinomonas</taxon>
    </lineage>
</organism>
<feature type="domain" description="DUF2760" evidence="1">
    <location>
        <begin position="75"/>
        <end position="196"/>
    </location>
</feature>
<protein>
    <submittedName>
        <fullName evidence="2">DUF2760 domain-containing protein</fullName>
    </submittedName>
</protein>
<dbReference type="Proteomes" id="UP001149719">
    <property type="component" value="Unassembled WGS sequence"/>
</dbReference>
<reference evidence="2" key="1">
    <citation type="submission" date="2022-12" db="EMBL/GenBank/DDBJ databases">
        <title>Marinomonas 15G1-11 sp. nov, isolated from marine algae.</title>
        <authorList>
            <person name="Butt M."/>
            <person name="Choi D.G."/>
            <person name="Kim J.M."/>
            <person name="Lee J.K."/>
            <person name="Baek J.H."/>
            <person name="Jeon C.O."/>
        </authorList>
    </citation>
    <scope>NUCLEOTIDE SEQUENCE</scope>
    <source>
        <strain evidence="2">15G1-11</strain>
    </source>
</reference>